<keyword evidence="2" id="KW-1185">Reference proteome</keyword>
<name>A0ABY9MFC2_9BACL</name>
<evidence type="ECO:0000313" key="1">
    <source>
        <dbReference type="EMBL" id="WMJ16732.1"/>
    </source>
</evidence>
<organism evidence="1 2">
    <name type="scientific">Geobacillus proteiniphilus</name>
    <dbReference type="NCBI Taxonomy" id="860353"/>
    <lineage>
        <taxon>Bacteria</taxon>
        <taxon>Bacillati</taxon>
        <taxon>Bacillota</taxon>
        <taxon>Bacilli</taxon>
        <taxon>Bacillales</taxon>
        <taxon>Anoxybacillaceae</taxon>
        <taxon>Geobacillus</taxon>
    </lineage>
</organism>
<reference evidence="1 2" key="1">
    <citation type="submission" date="2023-08" db="EMBL/GenBank/DDBJ databases">
        <title>Genome sequencing of the thermostable Gram positive bacteria Geobacillus proteiniphilus strain T-6.</title>
        <authorList>
            <person name="Shulami S."/>
            <person name="Shoham Y."/>
        </authorList>
    </citation>
    <scope>NUCLEOTIDE SEQUENCE [LARGE SCALE GENOMIC DNA]</scope>
    <source>
        <strain evidence="1 2">T-6</strain>
    </source>
</reference>
<proteinExistence type="predicted"/>
<dbReference type="EMBL" id="CP133076">
    <property type="protein sequence ID" value="WMJ16732.1"/>
    <property type="molecule type" value="Genomic_DNA"/>
</dbReference>
<dbReference type="RefSeq" id="WP_176202391.1">
    <property type="nucleotide sequence ID" value="NZ_CP133076.1"/>
</dbReference>
<evidence type="ECO:0000313" key="2">
    <source>
        <dbReference type="Proteomes" id="UP001223761"/>
    </source>
</evidence>
<dbReference type="Proteomes" id="UP001223761">
    <property type="component" value="Chromosome"/>
</dbReference>
<sequence length="219" mass="24516">MRKILYLIIAMSLFFIPFKVSIAGAETQSDQEGKEEALTTVEDIYRTSYKGVEIIINSSNSMITPEKMIIAKKVIDSELLNTSHAFILNSNQVKPQVIPNPGDGTVIGTRYYSFDNDTAKFVSSVLKTGLTAIATLAGYTFGPGAATTIASICTLAGEYINLKPYWTTVKIIRYYSDYYDQYIYDAYHFVYSDSKRTNLKKVFISDDMIKTTGNVLDTF</sequence>
<protein>
    <submittedName>
        <fullName evidence="1">Uncharacterized protein</fullName>
    </submittedName>
</protein>
<accession>A0ABY9MFC2</accession>
<gene>
    <name evidence="1" type="ORF">RA955_00870</name>
</gene>